<dbReference type="Gene3D" id="3.40.50.300">
    <property type="entry name" value="P-loop containing nucleotide triphosphate hydrolases"/>
    <property type="match status" value="1"/>
</dbReference>
<reference evidence="5" key="1">
    <citation type="submission" date="2025-08" db="UniProtKB">
        <authorList>
            <consortium name="RefSeq"/>
        </authorList>
    </citation>
    <scope>IDENTIFICATION</scope>
</reference>
<name>A0AAJ6W0E1_9ACAR</name>
<dbReference type="GO" id="GO:0002098">
    <property type="term" value="P:tRNA wobble uridine modification"/>
    <property type="evidence" value="ECO:0007669"/>
    <property type="project" value="InterPro"/>
</dbReference>
<evidence type="ECO:0000313" key="4">
    <source>
        <dbReference type="Proteomes" id="UP000694867"/>
    </source>
</evidence>
<evidence type="ECO:0000256" key="2">
    <source>
        <dbReference type="ARBA" id="ARBA00008837"/>
    </source>
</evidence>
<comment type="pathway">
    <text evidence="1">tRNA modification; 5-methoxycarbonylmethyl-2-thiouridine-tRNA biosynthesis.</text>
</comment>
<keyword evidence="4" id="KW-1185">Reference proteome</keyword>
<gene>
    <name evidence="5" type="primary">LOC100897653</name>
</gene>
<dbReference type="InterPro" id="IPR027417">
    <property type="entry name" value="P-loop_NTPase"/>
</dbReference>
<dbReference type="KEGG" id="goe:100897653"/>
<dbReference type="GO" id="GO:0033588">
    <property type="term" value="C:elongator holoenzyme complex"/>
    <property type="evidence" value="ECO:0007669"/>
    <property type="project" value="InterPro"/>
</dbReference>
<dbReference type="PANTHER" id="PTHR16184:SF6">
    <property type="entry name" value="ELONGATOR COMPLEX PROTEIN 6"/>
    <property type="match status" value="1"/>
</dbReference>
<accession>A0AAJ6W0E1</accession>
<protein>
    <recommendedName>
        <fullName evidence="3">Elongator complex protein 6</fullName>
    </recommendedName>
</protein>
<dbReference type="Proteomes" id="UP000694867">
    <property type="component" value="Unplaced"/>
</dbReference>
<organism evidence="4 5">
    <name type="scientific">Galendromus occidentalis</name>
    <name type="common">western predatory mite</name>
    <dbReference type="NCBI Taxonomy" id="34638"/>
    <lineage>
        <taxon>Eukaryota</taxon>
        <taxon>Metazoa</taxon>
        <taxon>Ecdysozoa</taxon>
        <taxon>Arthropoda</taxon>
        <taxon>Chelicerata</taxon>
        <taxon>Arachnida</taxon>
        <taxon>Acari</taxon>
        <taxon>Parasitiformes</taxon>
        <taxon>Mesostigmata</taxon>
        <taxon>Gamasina</taxon>
        <taxon>Phytoseioidea</taxon>
        <taxon>Phytoseiidae</taxon>
        <taxon>Typhlodrominae</taxon>
        <taxon>Galendromus</taxon>
    </lineage>
</organism>
<comment type="similarity">
    <text evidence="2">Belongs to the ELP6 family.</text>
</comment>
<dbReference type="AlphaFoldDB" id="A0AAJ6W0E1"/>
<evidence type="ECO:0000313" key="5">
    <source>
        <dbReference type="RefSeq" id="XP_003748142.1"/>
    </source>
</evidence>
<evidence type="ECO:0000256" key="3">
    <source>
        <dbReference type="ARBA" id="ARBA00020263"/>
    </source>
</evidence>
<evidence type="ECO:0000256" key="1">
    <source>
        <dbReference type="ARBA" id="ARBA00005043"/>
    </source>
</evidence>
<dbReference type="GeneID" id="100897653"/>
<dbReference type="RefSeq" id="XP_003748142.1">
    <property type="nucleotide sequence ID" value="XM_003748094.3"/>
</dbReference>
<sequence length="223" mass="24793">MFLEFNKFLASGSGNDVLFVSSRGSCSHNFVLSHMLGNALKKQQTVHLICCGESSQFFSLVCQRAGLPFRQSLEKGDLKITCQVTSWRAQAARGEALTVPDVEIDSDRNLVIFDDLLPLLDISSCNEVLRRVFEIKAKVKSMLVIGLKADDPESERLSKFLKSMSTMWVDVFPLSTGYSKEVHGVIELSNINPINDSSKQKMHFKVTERGAKLLVIGSHIPIT</sequence>
<dbReference type="InterPro" id="IPR018627">
    <property type="entry name" value="ELP6"/>
</dbReference>
<proteinExistence type="inferred from homology"/>
<dbReference type="PANTHER" id="PTHR16184">
    <property type="entry name" value="ELONGATOR COMPLEX PROTEIN 6"/>
    <property type="match status" value="1"/>
</dbReference>